<feature type="non-terminal residue" evidence="1">
    <location>
        <position position="31"/>
    </location>
</feature>
<evidence type="ECO:0000313" key="2">
    <source>
        <dbReference type="Proteomes" id="UP000236291"/>
    </source>
</evidence>
<organism evidence="1 2">
    <name type="scientific">Trifolium pratense</name>
    <name type="common">Red clover</name>
    <dbReference type="NCBI Taxonomy" id="57577"/>
    <lineage>
        <taxon>Eukaryota</taxon>
        <taxon>Viridiplantae</taxon>
        <taxon>Streptophyta</taxon>
        <taxon>Embryophyta</taxon>
        <taxon>Tracheophyta</taxon>
        <taxon>Spermatophyta</taxon>
        <taxon>Magnoliopsida</taxon>
        <taxon>eudicotyledons</taxon>
        <taxon>Gunneridae</taxon>
        <taxon>Pentapetalae</taxon>
        <taxon>rosids</taxon>
        <taxon>fabids</taxon>
        <taxon>Fabales</taxon>
        <taxon>Fabaceae</taxon>
        <taxon>Papilionoideae</taxon>
        <taxon>50 kb inversion clade</taxon>
        <taxon>NPAAA clade</taxon>
        <taxon>Hologalegina</taxon>
        <taxon>IRL clade</taxon>
        <taxon>Trifolieae</taxon>
        <taxon>Trifolium</taxon>
    </lineage>
</organism>
<dbReference type="SUPFAM" id="SSF117281">
    <property type="entry name" value="Kelch motif"/>
    <property type="match status" value="1"/>
</dbReference>
<accession>A0A2K3KDW5</accession>
<sequence length="31" mass="3484">MNCLRPYASVVEFNGQIYVFGGGDDPVWFDS</sequence>
<evidence type="ECO:0000313" key="1">
    <source>
        <dbReference type="EMBL" id="PNX64484.1"/>
    </source>
</evidence>
<reference evidence="1 2" key="2">
    <citation type="journal article" date="2017" name="Front. Plant Sci.">
        <title>Gene Classification and Mining of Molecular Markers Useful in Red Clover (Trifolium pratense) Breeding.</title>
        <authorList>
            <person name="Istvanek J."/>
            <person name="Dluhosova J."/>
            <person name="Dluhos P."/>
            <person name="Patkova L."/>
            <person name="Nedelnik J."/>
            <person name="Repkova J."/>
        </authorList>
    </citation>
    <scope>NUCLEOTIDE SEQUENCE [LARGE SCALE GENOMIC DNA]</scope>
    <source>
        <strain evidence="2">cv. Tatra</strain>
        <tissue evidence="1">Young leaves</tissue>
    </source>
</reference>
<dbReference type="Pfam" id="PF01344">
    <property type="entry name" value="Kelch_1"/>
    <property type="match status" value="1"/>
</dbReference>
<name>A0A2K3KDW5_TRIPR</name>
<comment type="caution">
    <text evidence="1">The sequence shown here is derived from an EMBL/GenBank/DDBJ whole genome shotgun (WGS) entry which is preliminary data.</text>
</comment>
<dbReference type="InterPro" id="IPR015915">
    <property type="entry name" value="Kelch-typ_b-propeller"/>
</dbReference>
<reference evidence="1 2" key="1">
    <citation type="journal article" date="2014" name="Am. J. Bot.">
        <title>Genome assembly and annotation for red clover (Trifolium pratense; Fabaceae).</title>
        <authorList>
            <person name="Istvanek J."/>
            <person name="Jaros M."/>
            <person name="Krenek A."/>
            <person name="Repkova J."/>
        </authorList>
    </citation>
    <scope>NUCLEOTIDE SEQUENCE [LARGE SCALE GENOMIC DNA]</scope>
    <source>
        <strain evidence="2">cv. Tatra</strain>
        <tissue evidence="1">Young leaves</tissue>
    </source>
</reference>
<dbReference type="InterPro" id="IPR006652">
    <property type="entry name" value="Kelch_1"/>
</dbReference>
<dbReference type="Proteomes" id="UP000236291">
    <property type="component" value="Unassembled WGS sequence"/>
</dbReference>
<dbReference type="EMBL" id="ASHM01093172">
    <property type="protein sequence ID" value="PNX64484.1"/>
    <property type="molecule type" value="Genomic_DNA"/>
</dbReference>
<gene>
    <name evidence="1" type="ORF">L195_g054042</name>
</gene>
<protein>
    <submittedName>
        <fullName evidence="1">Kelch-like protein</fullName>
    </submittedName>
</protein>
<proteinExistence type="predicted"/>
<dbReference type="AlphaFoldDB" id="A0A2K3KDW5"/>